<reference evidence="4" key="2">
    <citation type="submission" date="2025-08" db="UniProtKB">
        <authorList>
            <consortium name="RefSeq"/>
        </authorList>
    </citation>
    <scope>IDENTIFICATION</scope>
    <source>
        <strain evidence="4">S238N-H82</strain>
        <tissue evidence="4">Testes</tissue>
    </source>
</reference>
<dbReference type="SUPFAM" id="SSF56436">
    <property type="entry name" value="C-type lectin-like"/>
    <property type="match status" value="1"/>
</dbReference>
<evidence type="ECO:0000313" key="3">
    <source>
        <dbReference type="Proteomes" id="UP000001554"/>
    </source>
</evidence>
<evidence type="ECO:0000256" key="2">
    <source>
        <dbReference type="SAM" id="SignalP"/>
    </source>
</evidence>
<reference evidence="3" key="1">
    <citation type="journal article" date="2020" name="Nat. Ecol. Evol.">
        <title>Deeply conserved synteny resolves early events in vertebrate evolution.</title>
        <authorList>
            <person name="Simakov O."/>
            <person name="Marletaz F."/>
            <person name="Yue J.X."/>
            <person name="O'Connell B."/>
            <person name="Jenkins J."/>
            <person name="Brandt A."/>
            <person name="Calef R."/>
            <person name="Tung C.H."/>
            <person name="Huang T.K."/>
            <person name="Schmutz J."/>
            <person name="Satoh N."/>
            <person name="Yu J.K."/>
            <person name="Putnam N.H."/>
            <person name="Green R.E."/>
            <person name="Rokhsar D.S."/>
        </authorList>
    </citation>
    <scope>NUCLEOTIDE SEQUENCE [LARGE SCALE GENOMIC DNA]</scope>
    <source>
        <strain evidence="3">S238N-H82</strain>
    </source>
</reference>
<dbReference type="AlphaFoldDB" id="A0A9J7MZU6"/>
<evidence type="ECO:0000313" key="4">
    <source>
        <dbReference type="RefSeq" id="XP_035684889.1"/>
    </source>
</evidence>
<sequence>MFMMEKKLLLCLVLLAIPVATAQDCAAGYQEIDGSCYYFSKVAKNSRQAIATCEASGGELLEVDDDATRAIIDNYASRCVYWISAESALVDYWQSADKEFKFICKASTSEEPTRETPTRETPTRETPGETPTRETPHETPSEETPRETPSPEDDEAIAWPPFRNLKNNYPDSTLSGDDIVEQEGLDAWLKGKVDNSCAIRASYAITKSGMTMEVPDECRENWAGVRDRNRNPYFIRVATMCCYLQETIGDPAITGKNQADYAGHQGIIVFKDCDFETATGHVDLWDGADCCGQCYFDKCDDIRLYKCEEDTDETSTNETPTEEDAEDDDAIAWPPFRNLKNNYPDSTLSGDDIVEQEGLDAWLKGKVDNSCAIRASYAITKSGMTMEVPDECRENWAGVRDRNRNPYFIRVATMCCYLQETIGDPAITGKNQADYAGHQGIIVFKDCDFETATGHVDLWDGADCCGQCYFDKCDDIRLYKCEEDTDETSTNETPTEEDAEVDGAIEWPAFRDLKGNYPPPALTWDNIVDREGLDAWLKNLANKNTCAMRVSYAITKSGMTMEVPDECRENWAGVRDRNRNPYFIRVATMCCYLQETIGAPAITGKNQADYAGHQGIIVFKDCDFETATGHVDLWDGADCCGQCYFDKCKDISLYKCE</sequence>
<proteinExistence type="predicted"/>
<name>A0A9J7MZU6_BRAFL</name>
<dbReference type="Gene3D" id="3.10.100.10">
    <property type="entry name" value="Mannose-Binding Protein A, subunit A"/>
    <property type="match status" value="1"/>
</dbReference>
<feature type="region of interest" description="Disordered" evidence="1">
    <location>
        <begin position="107"/>
        <end position="155"/>
    </location>
</feature>
<feature type="chain" id="PRO_5039922510" evidence="2">
    <location>
        <begin position="23"/>
        <end position="657"/>
    </location>
</feature>
<gene>
    <name evidence="4" type="primary">LOC118421628</name>
</gene>
<organism evidence="3 4">
    <name type="scientific">Branchiostoma floridae</name>
    <name type="common">Florida lancelet</name>
    <name type="synonym">Amphioxus</name>
    <dbReference type="NCBI Taxonomy" id="7739"/>
    <lineage>
        <taxon>Eukaryota</taxon>
        <taxon>Metazoa</taxon>
        <taxon>Chordata</taxon>
        <taxon>Cephalochordata</taxon>
        <taxon>Leptocardii</taxon>
        <taxon>Amphioxiformes</taxon>
        <taxon>Branchiostomatidae</taxon>
        <taxon>Branchiostoma</taxon>
    </lineage>
</organism>
<dbReference type="GeneID" id="118421628"/>
<feature type="compositionally biased region" description="Basic and acidic residues" evidence="1">
    <location>
        <begin position="111"/>
        <end position="146"/>
    </location>
</feature>
<dbReference type="CDD" id="cd00037">
    <property type="entry name" value="CLECT"/>
    <property type="match status" value="1"/>
</dbReference>
<evidence type="ECO:0000256" key="1">
    <source>
        <dbReference type="SAM" id="MobiDB-lite"/>
    </source>
</evidence>
<dbReference type="Pfam" id="PF14113">
    <property type="entry name" value="Tae4"/>
    <property type="match status" value="3"/>
</dbReference>
<feature type="signal peptide" evidence="2">
    <location>
        <begin position="1"/>
        <end position="22"/>
    </location>
</feature>
<dbReference type="RefSeq" id="XP_035684889.1">
    <property type="nucleotide sequence ID" value="XM_035828996.1"/>
</dbReference>
<keyword evidence="2" id="KW-0732">Signal</keyword>
<dbReference type="InterPro" id="IPR016186">
    <property type="entry name" value="C-type_lectin-like/link_sf"/>
</dbReference>
<dbReference type="InterPro" id="IPR016187">
    <property type="entry name" value="CTDL_fold"/>
</dbReference>
<keyword evidence="3" id="KW-1185">Reference proteome</keyword>
<dbReference type="InterPro" id="IPR025562">
    <property type="entry name" value="Tae4"/>
</dbReference>
<dbReference type="KEGG" id="bfo:118421628"/>
<dbReference type="Proteomes" id="UP000001554">
    <property type="component" value="Chromosome 8"/>
</dbReference>
<dbReference type="OrthoDB" id="10625858at2759"/>
<dbReference type="Gene3D" id="3.90.1720.70">
    <property type="match status" value="3"/>
</dbReference>
<protein>
    <submittedName>
        <fullName evidence="4">Uncharacterized protein LOC118421628</fullName>
    </submittedName>
</protein>
<accession>A0A9J7MZU6</accession>